<evidence type="ECO:0000313" key="2">
    <source>
        <dbReference type="Proteomes" id="UP000886523"/>
    </source>
</evidence>
<dbReference type="Proteomes" id="UP000886523">
    <property type="component" value="Unassembled WGS sequence"/>
</dbReference>
<reference evidence="1" key="1">
    <citation type="journal article" date="2020" name="Nat. Commun.">
        <title>Large-scale genome sequencing of mycorrhizal fungi provides insights into the early evolution of symbiotic traits.</title>
        <authorList>
            <person name="Miyauchi S."/>
            <person name="Kiss E."/>
            <person name="Kuo A."/>
            <person name="Drula E."/>
            <person name="Kohler A."/>
            <person name="Sanchez-Garcia M."/>
            <person name="Morin E."/>
            <person name="Andreopoulos B."/>
            <person name="Barry K.W."/>
            <person name="Bonito G."/>
            <person name="Buee M."/>
            <person name="Carver A."/>
            <person name="Chen C."/>
            <person name="Cichocki N."/>
            <person name="Clum A."/>
            <person name="Culley D."/>
            <person name="Crous P.W."/>
            <person name="Fauchery L."/>
            <person name="Girlanda M."/>
            <person name="Hayes R.D."/>
            <person name="Keri Z."/>
            <person name="LaButti K."/>
            <person name="Lipzen A."/>
            <person name="Lombard V."/>
            <person name="Magnuson J."/>
            <person name="Maillard F."/>
            <person name="Murat C."/>
            <person name="Nolan M."/>
            <person name="Ohm R.A."/>
            <person name="Pangilinan J."/>
            <person name="Pereira M.F."/>
            <person name="Perotto S."/>
            <person name="Peter M."/>
            <person name="Pfister S."/>
            <person name="Riley R."/>
            <person name="Sitrit Y."/>
            <person name="Stielow J.B."/>
            <person name="Szollosi G."/>
            <person name="Zifcakova L."/>
            <person name="Stursova M."/>
            <person name="Spatafora J.W."/>
            <person name="Tedersoo L."/>
            <person name="Vaario L.M."/>
            <person name="Yamada A."/>
            <person name="Yan M."/>
            <person name="Wang P."/>
            <person name="Xu J."/>
            <person name="Bruns T."/>
            <person name="Baldrian P."/>
            <person name="Vilgalys R."/>
            <person name="Dunand C."/>
            <person name="Henrissat B."/>
            <person name="Grigoriev I.V."/>
            <person name="Hibbett D."/>
            <person name="Nagy L.G."/>
            <person name="Martin F.M."/>
        </authorList>
    </citation>
    <scope>NUCLEOTIDE SEQUENCE</scope>
    <source>
        <strain evidence="1">UP504</strain>
    </source>
</reference>
<protein>
    <submittedName>
        <fullName evidence="1">Uncharacterized protein</fullName>
    </submittedName>
</protein>
<sequence length="123" mass="14544">MLTLDRTKNHEFRKYMMSNKVQRVWIYVPTPDQTLRYIAVISHAKAPGEIEREDGVGNAEFNAGLMQEMATHAYEIKELYQLRHPIPLQVMQRTYGVTFPQRYSYIPETMMADFLLKDQIQLF</sequence>
<organism evidence="1 2">
    <name type="scientific">Hydnum rufescens UP504</name>
    <dbReference type="NCBI Taxonomy" id="1448309"/>
    <lineage>
        <taxon>Eukaryota</taxon>
        <taxon>Fungi</taxon>
        <taxon>Dikarya</taxon>
        <taxon>Basidiomycota</taxon>
        <taxon>Agaricomycotina</taxon>
        <taxon>Agaricomycetes</taxon>
        <taxon>Cantharellales</taxon>
        <taxon>Hydnaceae</taxon>
        <taxon>Hydnum</taxon>
    </lineage>
</organism>
<comment type="caution">
    <text evidence="1">The sequence shown here is derived from an EMBL/GenBank/DDBJ whole genome shotgun (WGS) entry which is preliminary data.</text>
</comment>
<dbReference type="OrthoDB" id="2149705at2759"/>
<keyword evidence="2" id="KW-1185">Reference proteome</keyword>
<gene>
    <name evidence="1" type="ORF">BS47DRAFT_1340511</name>
</gene>
<name>A0A9P6B5D8_9AGAM</name>
<dbReference type="AlphaFoldDB" id="A0A9P6B5D8"/>
<evidence type="ECO:0000313" key="1">
    <source>
        <dbReference type="EMBL" id="KAF9516631.1"/>
    </source>
</evidence>
<accession>A0A9P6B5D8</accession>
<proteinExistence type="predicted"/>
<dbReference type="EMBL" id="MU128937">
    <property type="protein sequence ID" value="KAF9516631.1"/>
    <property type="molecule type" value="Genomic_DNA"/>
</dbReference>